<dbReference type="FunFam" id="2.30.38.10:FF:000001">
    <property type="entry name" value="Non-ribosomal peptide synthetase PvdI"/>
    <property type="match status" value="1"/>
</dbReference>
<evidence type="ECO:0000313" key="5">
    <source>
        <dbReference type="Proteomes" id="UP001155901"/>
    </source>
</evidence>
<dbReference type="AlphaFoldDB" id="A0AA41HIJ6"/>
<dbReference type="PANTHER" id="PTHR45527">
    <property type="entry name" value="NONRIBOSOMAL PEPTIDE SYNTHETASE"/>
    <property type="match status" value="1"/>
</dbReference>
<keyword evidence="2" id="KW-0597">Phosphoprotein</keyword>
<evidence type="ECO:0000256" key="1">
    <source>
        <dbReference type="ARBA" id="ARBA00022450"/>
    </source>
</evidence>
<dbReference type="Proteomes" id="UP001155901">
    <property type="component" value="Unassembled WGS sequence"/>
</dbReference>
<dbReference type="PANTHER" id="PTHR45527:SF14">
    <property type="entry name" value="PLIPASTATIN SYNTHASE SUBUNIT B"/>
    <property type="match status" value="1"/>
</dbReference>
<feature type="non-terminal residue" evidence="4">
    <location>
        <position position="141"/>
    </location>
</feature>
<accession>A0AA41HIJ6</accession>
<dbReference type="RefSeq" id="WP_217946721.1">
    <property type="nucleotide sequence ID" value="NZ_JAHTGR010000135.1"/>
</dbReference>
<evidence type="ECO:0000313" key="4">
    <source>
        <dbReference type="EMBL" id="MBV6325787.1"/>
    </source>
</evidence>
<protein>
    <submittedName>
        <fullName evidence="4">AMP-binding protein</fullName>
    </submittedName>
</protein>
<comment type="caution">
    <text evidence="4">The sequence shown here is derived from an EMBL/GenBank/DDBJ whole genome shotgun (WGS) entry which is preliminary data.</text>
</comment>
<dbReference type="GO" id="GO:0044550">
    <property type="term" value="P:secondary metabolite biosynthetic process"/>
    <property type="evidence" value="ECO:0007669"/>
    <property type="project" value="TreeGrafter"/>
</dbReference>
<dbReference type="EMBL" id="JAHTGR010000135">
    <property type="protein sequence ID" value="MBV6325787.1"/>
    <property type="molecule type" value="Genomic_DNA"/>
</dbReference>
<evidence type="ECO:0000256" key="2">
    <source>
        <dbReference type="ARBA" id="ARBA00022553"/>
    </source>
</evidence>
<sequence length="141" mass="15345">TSGRLGRDDAVLHIGRPIANTQVYILDAWRQPVPLGVAGELYIGGAGVARGYLNLPEMTEERFLPDPFAGVAGARMYKTGDLGRHLADGNIEYLGRNDFQVKIRGFRIELGEIEARLSACAGVREAAVLAREDQPGDKRLV</sequence>
<organism evidence="4 5">
    <name type="scientific">Duganella violaceipulchra</name>
    <dbReference type="NCBI Taxonomy" id="2849652"/>
    <lineage>
        <taxon>Bacteria</taxon>
        <taxon>Pseudomonadati</taxon>
        <taxon>Pseudomonadota</taxon>
        <taxon>Betaproteobacteria</taxon>
        <taxon>Burkholderiales</taxon>
        <taxon>Oxalobacteraceae</taxon>
        <taxon>Telluria group</taxon>
        <taxon>Duganella</taxon>
    </lineage>
</organism>
<name>A0AA41HIJ6_9BURK</name>
<gene>
    <name evidence="4" type="ORF">KVP70_33335</name>
</gene>
<keyword evidence="1" id="KW-0596">Phosphopantetheine</keyword>
<feature type="non-terminal residue" evidence="4">
    <location>
        <position position="1"/>
    </location>
</feature>
<dbReference type="GO" id="GO:0005829">
    <property type="term" value="C:cytosol"/>
    <property type="evidence" value="ECO:0007669"/>
    <property type="project" value="TreeGrafter"/>
</dbReference>
<dbReference type="GO" id="GO:0031177">
    <property type="term" value="F:phosphopantetheine binding"/>
    <property type="evidence" value="ECO:0007669"/>
    <property type="project" value="TreeGrafter"/>
</dbReference>
<dbReference type="InterPro" id="IPR000873">
    <property type="entry name" value="AMP-dep_synth/lig_dom"/>
</dbReference>
<dbReference type="Pfam" id="PF00501">
    <property type="entry name" value="AMP-binding"/>
    <property type="match status" value="1"/>
</dbReference>
<dbReference type="GO" id="GO:0043041">
    <property type="term" value="P:amino acid activation for nonribosomal peptide biosynthetic process"/>
    <property type="evidence" value="ECO:0007669"/>
    <property type="project" value="TreeGrafter"/>
</dbReference>
<proteinExistence type="predicted"/>
<evidence type="ECO:0000259" key="3">
    <source>
        <dbReference type="Pfam" id="PF00501"/>
    </source>
</evidence>
<feature type="domain" description="AMP-dependent synthetase/ligase" evidence="3">
    <location>
        <begin position="10"/>
        <end position="53"/>
    </location>
</feature>
<reference evidence="4" key="1">
    <citation type="submission" date="2021-07" db="EMBL/GenBank/DDBJ databases">
        <title>Characterization of violacein-producing bacteria and related species.</title>
        <authorList>
            <person name="Wilson H.S."/>
            <person name="De Leon M.E."/>
        </authorList>
    </citation>
    <scope>NUCLEOTIDE SEQUENCE</scope>
    <source>
        <strain evidence="4">HSC-15S17</strain>
    </source>
</reference>